<dbReference type="Pfam" id="PF02721">
    <property type="entry name" value="DUF223"/>
    <property type="match status" value="1"/>
</dbReference>
<dbReference type="Gene3D" id="2.40.50.140">
    <property type="entry name" value="Nucleic acid-binding proteins"/>
    <property type="match status" value="1"/>
</dbReference>
<proteinExistence type="predicted"/>
<evidence type="ECO:0000313" key="3">
    <source>
        <dbReference type="Proteomes" id="UP001415857"/>
    </source>
</evidence>
<dbReference type="EMBL" id="JBBPBK010000009">
    <property type="protein sequence ID" value="KAK9277826.1"/>
    <property type="molecule type" value="Genomic_DNA"/>
</dbReference>
<dbReference type="InterPro" id="IPR003871">
    <property type="entry name" value="RFA1B/D_OB_1st"/>
</dbReference>
<comment type="caution">
    <text evidence="2">The sequence shown here is derived from an EMBL/GenBank/DDBJ whole genome shotgun (WGS) entry which is preliminary data.</text>
</comment>
<keyword evidence="3" id="KW-1185">Reference proteome</keyword>
<sequence>MARQTKFIVDIIPMTRQPWTIKVLVDNKTQPRNPISGSTKYQRILLCDSKGTEVQATIFGDDIGLFKDILIESKKYYISNANVRPIQHKHRIVTNDYQWIINSRTLVEEVEAEEVVPYPQPSKFVPLEHLKKYKDKPETLSLYYTIIKLPLLDYYCQLFNKFNFS</sequence>
<evidence type="ECO:0000313" key="2">
    <source>
        <dbReference type="EMBL" id="KAK9277826.1"/>
    </source>
</evidence>
<dbReference type="AlphaFoldDB" id="A0AAP0WUX4"/>
<protein>
    <recommendedName>
        <fullName evidence="1">Replication protein A 70 kDa DNA-binding subunit B/D first OB fold domain-containing protein</fullName>
    </recommendedName>
</protein>
<organism evidence="2 3">
    <name type="scientific">Liquidambar formosana</name>
    <name type="common">Formosan gum</name>
    <dbReference type="NCBI Taxonomy" id="63359"/>
    <lineage>
        <taxon>Eukaryota</taxon>
        <taxon>Viridiplantae</taxon>
        <taxon>Streptophyta</taxon>
        <taxon>Embryophyta</taxon>
        <taxon>Tracheophyta</taxon>
        <taxon>Spermatophyta</taxon>
        <taxon>Magnoliopsida</taxon>
        <taxon>eudicotyledons</taxon>
        <taxon>Gunneridae</taxon>
        <taxon>Pentapetalae</taxon>
        <taxon>Saxifragales</taxon>
        <taxon>Altingiaceae</taxon>
        <taxon>Liquidambar</taxon>
    </lineage>
</organism>
<accession>A0AAP0WUX4</accession>
<dbReference type="InterPro" id="IPR012340">
    <property type="entry name" value="NA-bd_OB-fold"/>
</dbReference>
<name>A0AAP0WUX4_LIQFO</name>
<gene>
    <name evidence="2" type="ORF">L1049_027382</name>
</gene>
<reference evidence="2 3" key="1">
    <citation type="journal article" date="2024" name="Plant J.">
        <title>Genome sequences and population genomics reveal climatic adaptation and genomic divergence between two closely related sweetgum species.</title>
        <authorList>
            <person name="Xu W.Q."/>
            <person name="Ren C.Q."/>
            <person name="Zhang X.Y."/>
            <person name="Comes H.P."/>
            <person name="Liu X.H."/>
            <person name="Li Y.G."/>
            <person name="Kettle C.J."/>
            <person name="Jalonen R."/>
            <person name="Gaisberger H."/>
            <person name="Ma Y.Z."/>
            <person name="Qiu Y.X."/>
        </authorList>
    </citation>
    <scope>NUCLEOTIDE SEQUENCE [LARGE SCALE GENOMIC DNA]</scope>
    <source>
        <strain evidence="2">Hangzhou</strain>
    </source>
</reference>
<evidence type="ECO:0000259" key="1">
    <source>
        <dbReference type="Pfam" id="PF02721"/>
    </source>
</evidence>
<dbReference type="SUPFAM" id="SSF50249">
    <property type="entry name" value="Nucleic acid-binding proteins"/>
    <property type="match status" value="1"/>
</dbReference>
<dbReference type="Proteomes" id="UP001415857">
    <property type="component" value="Unassembled WGS sequence"/>
</dbReference>
<feature type="domain" description="Replication protein A 70 kDa DNA-binding subunit B/D first OB fold" evidence="1">
    <location>
        <begin position="8"/>
        <end position="109"/>
    </location>
</feature>